<dbReference type="InterPro" id="IPR013818">
    <property type="entry name" value="Lipase"/>
</dbReference>
<organism evidence="11">
    <name type="scientific">Neodiprion lecontei</name>
    <name type="common">Redheaded pine sawfly</name>
    <dbReference type="NCBI Taxonomy" id="441921"/>
    <lineage>
        <taxon>Eukaryota</taxon>
        <taxon>Metazoa</taxon>
        <taxon>Ecdysozoa</taxon>
        <taxon>Arthropoda</taxon>
        <taxon>Hexapoda</taxon>
        <taxon>Insecta</taxon>
        <taxon>Pterygota</taxon>
        <taxon>Neoptera</taxon>
        <taxon>Endopterygota</taxon>
        <taxon>Hymenoptera</taxon>
        <taxon>Tenthredinoidea</taxon>
        <taxon>Diprionidae</taxon>
        <taxon>Diprioninae</taxon>
        <taxon>Neodiprion</taxon>
    </lineage>
</organism>
<feature type="domain" description="Lipase" evidence="9">
    <location>
        <begin position="37"/>
        <end position="310"/>
    </location>
</feature>
<evidence type="ECO:0000256" key="6">
    <source>
        <dbReference type="ARBA" id="ARBA00022801"/>
    </source>
</evidence>
<feature type="signal peptide" evidence="8">
    <location>
        <begin position="1"/>
        <end position="16"/>
    </location>
</feature>
<feature type="chain" id="PRO_5026882703" description="phospholipase A1" evidence="8">
    <location>
        <begin position="17"/>
        <end position="323"/>
    </location>
</feature>
<dbReference type="GeneID" id="107221583"/>
<evidence type="ECO:0000256" key="5">
    <source>
        <dbReference type="ARBA" id="ARBA00022525"/>
    </source>
</evidence>
<dbReference type="SUPFAM" id="SSF53474">
    <property type="entry name" value="alpha/beta-Hydrolases"/>
    <property type="match status" value="1"/>
</dbReference>
<name>A0A6J0BQH6_NEOLC</name>
<dbReference type="RefSeq" id="XP_015516108.1">
    <property type="nucleotide sequence ID" value="XM_015660622.2"/>
</dbReference>
<protein>
    <recommendedName>
        <fullName evidence="4">phospholipase A1</fullName>
        <ecNumber evidence="4">3.1.1.32</ecNumber>
    </recommendedName>
</protein>
<dbReference type="AlphaFoldDB" id="A0A6J0BQH6"/>
<proteinExistence type="inferred from homology"/>
<dbReference type="InterPro" id="IPR029058">
    <property type="entry name" value="AB_hydrolase_fold"/>
</dbReference>
<dbReference type="Proteomes" id="UP000829291">
    <property type="component" value="Chromosome 4"/>
</dbReference>
<sequence length="323" mass="34854">MQSTWLLYFCLPLVAAVSNCSYTPCDDCTIRATPSELANISLRFYTGTTLDNYVEELVGNAVNLLNYLNSSKPTLLYISGWTETPESNSVISVLGGYLKRNDHNVILANYEDIATRSYPFAALSVPGVGYTLAQAFNELVENALDSSTLHVVSHSLGSQISGFFGKCASFSVPRITGLDPAGPGFNLLIENLGSGDAEFIDIIHTDAGVYGTIISSGDVNFFPNGGTRLQPGCNLSVPFSDDDFCSHHRSWQYFTESLESEDAFVGRECSSYSNFTLGLCDSNTTIVMGFATPTTASGEFYLQTNGASPYGRKNAGLTYDSSI</sequence>
<dbReference type="Pfam" id="PF00151">
    <property type="entry name" value="Lipase"/>
    <property type="match status" value="1"/>
</dbReference>
<keyword evidence="8" id="KW-0732">Signal</keyword>
<dbReference type="GO" id="GO:0017171">
    <property type="term" value="F:serine hydrolase activity"/>
    <property type="evidence" value="ECO:0007669"/>
    <property type="project" value="TreeGrafter"/>
</dbReference>
<evidence type="ECO:0000256" key="3">
    <source>
        <dbReference type="ARBA" id="ARBA00010701"/>
    </source>
</evidence>
<reference evidence="11" key="1">
    <citation type="submission" date="2025-08" db="UniProtKB">
        <authorList>
            <consortium name="RefSeq"/>
        </authorList>
    </citation>
    <scope>IDENTIFICATION</scope>
    <source>
        <tissue evidence="11">Thorax and Abdomen</tissue>
    </source>
</reference>
<dbReference type="Gene3D" id="3.40.50.1820">
    <property type="entry name" value="alpha/beta hydrolase"/>
    <property type="match status" value="1"/>
</dbReference>
<dbReference type="FunCoup" id="A0A6J0BQH6">
    <property type="interactions" value="17"/>
</dbReference>
<keyword evidence="10" id="KW-1185">Reference proteome</keyword>
<evidence type="ECO:0000256" key="7">
    <source>
        <dbReference type="RuleBase" id="RU004262"/>
    </source>
</evidence>
<dbReference type="KEGG" id="nlo:107221583"/>
<dbReference type="PANTHER" id="PTHR11610">
    <property type="entry name" value="LIPASE"/>
    <property type="match status" value="1"/>
</dbReference>
<evidence type="ECO:0000313" key="11">
    <source>
        <dbReference type="RefSeq" id="XP_015516108.1"/>
    </source>
</evidence>
<evidence type="ECO:0000256" key="2">
    <source>
        <dbReference type="ARBA" id="ARBA00004613"/>
    </source>
</evidence>
<keyword evidence="6" id="KW-0378">Hydrolase</keyword>
<comment type="subcellular location">
    <subcellularLocation>
        <location evidence="2">Secreted</location>
    </subcellularLocation>
</comment>
<dbReference type="InterPro" id="IPR000734">
    <property type="entry name" value="TAG_lipase"/>
</dbReference>
<dbReference type="InParanoid" id="A0A6J0BQH6"/>
<evidence type="ECO:0000256" key="4">
    <source>
        <dbReference type="ARBA" id="ARBA00013179"/>
    </source>
</evidence>
<comment type="catalytic activity">
    <reaction evidence="1">
        <text>a 1,2-diacyl-sn-glycero-3-phosphocholine + H2O = a 2-acyl-sn-glycero-3-phosphocholine + a fatty acid + H(+)</text>
        <dbReference type="Rhea" id="RHEA:18689"/>
        <dbReference type="ChEBI" id="CHEBI:15377"/>
        <dbReference type="ChEBI" id="CHEBI:15378"/>
        <dbReference type="ChEBI" id="CHEBI:28868"/>
        <dbReference type="ChEBI" id="CHEBI:57643"/>
        <dbReference type="ChEBI" id="CHEBI:57875"/>
        <dbReference type="EC" id="3.1.1.32"/>
    </reaction>
</comment>
<keyword evidence="5" id="KW-0964">Secreted</keyword>
<dbReference type="PANTHER" id="PTHR11610:SF173">
    <property type="entry name" value="LIPASE DOMAIN-CONTAINING PROTEIN-RELATED"/>
    <property type="match status" value="1"/>
</dbReference>
<evidence type="ECO:0000256" key="1">
    <source>
        <dbReference type="ARBA" id="ARBA00000111"/>
    </source>
</evidence>
<dbReference type="OrthoDB" id="199913at2759"/>
<evidence type="ECO:0000259" key="9">
    <source>
        <dbReference type="Pfam" id="PF00151"/>
    </source>
</evidence>
<dbReference type="GO" id="GO:0016042">
    <property type="term" value="P:lipid catabolic process"/>
    <property type="evidence" value="ECO:0007669"/>
    <property type="project" value="TreeGrafter"/>
</dbReference>
<gene>
    <name evidence="11" type="primary">LOC107221583</name>
</gene>
<evidence type="ECO:0000313" key="10">
    <source>
        <dbReference type="Proteomes" id="UP000829291"/>
    </source>
</evidence>
<dbReference type="EC" id="3.1.1.32" evidence="4"/>
<evidence type="ECO:0000256" key="8">
    <source>
        <dbReference type="SAM" id="SignalP"/>
    </source>
</evidence>
<dbReference type="PRINTS" id="PR00821">
    <property type="entry name" value="TAGLIPASE"/>
</dbReference>
<comment type="similarity">
    <text evidence="3 7">Belongs to the AB hydrolase superfamily. Lipase family.</text>
</comment>
<dbReference type="GO" id="GO:0008970">
    <property type="term" value="F:phospholipase A1 activity"/>
    <property type="evidence" value="ECO:0007669"/>
    <property type="project" value="UniProtKB-EC"/>
</dbReference>
<accession>A0A6J0BQH6</accession>
<dbReference type="GO" id="GO:0005615">
    <property type="term" value="C:extracellular space"/>
    <property type="evidence" value="ECO:0007669"/>
    <property type="project" value="TreeGrafter"/>
</dbReference>